<dbReference type="Proteomes" id="UP001366166">
    <property type="component" value="Chromosome"/>
</dbReference>
<evidence type="ECO:0000313" key="3">
    <source>
        <dbReference type="EMBL" id="BEQ14503.1"/>
    </source>
</evidence>
<keyword evidence="1" id="KW-0233">DNA recombination</keyword>
<dbReference type="PANTHER" id="PTHR30349">
    <property type="entry name" value="PHAGE INTEGRASE-RELATED"/>
    <property type="match status" value="1"/>
</dbReference>
<evidence type="ECO:0000259" key="2">
    <source>
        <dbReference type="PROSITE" id="PS51898"/>
    </source>
</evidence>
<dbReference type="EMBL" id="AP028679">
    <property type="protein sequence ID" value="BEQ14503.1"/>
    <property type="molecule type" value="Genomic_DNA"/>
</dbReference>
<dbReference type="PROSITE" id="PS51898">
    <property type="entry name" value="TYR_RECOMBINASE"/>
    <property type="match status" value="1"/>
</dbReference>
<proteinExistence type="predicted"/>
<dbReference type="InterPro" id="IPR011010">
    <property type="entry name" value="DNA_brk_join_enz"/>
</dbReference>
<dbReference type="PANTHER" id="PTHR30349:SF64">
    <property type="entry name" value="PROPHAGE INTEGRASE INTD-RELATED"/>
    <property type="match status" value="1"/>
</dbReference>
<name>A0AAU9EXS2_9BACT</name>
<evidence type="ECO:0000313" key="4">
    <source>
        <dbReference type="Proteomes" id="UP001366166"/>
    </source>
</evidence>
<dbReference type="KEGG" id="dmp:FAK_15690"/>
<dbReference type="Pfam" id="PF00589">
    <property type="entry name" value="Phage_integrase"/>
    <property type="match status" value="1"/>
</dbReference>
<dbReference type="CDD" id="cd00796">
    <property type="entry name" value="INT_Rci_Hp1_C"/>
    <property type="match status" value="1"/>
</dbReference>
<dbReference type="GO" id="GO:0003677">
    <property type="term" value="F:DNA binding"/>
    <property type="evidence" value="ECO:0007669"/>
    <property type="project" value="InterPro"/>
</dbReference>
<dbReference type="AlphaFoldDB" id="A0AAU9EXS2"/>
<accession>A0AAU9EXS2</accession>
<reference evidence="4" key="1">
    <citation type="journal article" date="2023" name="Arch. Microbiol.">
        <title>Desulfoferula mesophilus gen. nov. sp. nov., a mesophilic sulfate-reducing bacterium isolated from a brackish lake sediment.</title>
        <authorList>
            <person name="Watanabe T."/>
            <person name="Yabe T."/>
            <person name="Tsuji J.M."/>
            <person name="Fukui M."/>
        </authorList>
    </citation>
    <scope>NUCLEOTIDE SEQUENCE [LARGE SCALE GENOMIC DNA]</scope>
    <source>
        <strain evidence="4">12FAK</strain>
    </source>
</reference>
<feature type="domain" description="Tyr recombinase" evidence="2">
    <location>
        <begin position="185"/>
        <end position="352"/>
    </location>
</feature>
<sequence length="370" mass="42291">MAIRTIKHPSGAVTYQIDYYDPNGKRCRQNFKRKKDAVAEHSKRVSLVAEGRYLDVKQESRHTLGELMTRYHAAHENQTAFRTQKRVALQAFARYFKCEIRASGGKTTYVGGPLLSKMGLYRLEQYRNDRLATPKVRGGGERSKAAVNRELSAVRHLFSKAVEWEMMEKTPFAAARRFFYKETSGRLRFLTQDEATKLLDECPAHLRPVVFAALHTGMRRGEILKLKWEAIRAGYIYLTETKTGEGREIPVSDDLADLFKTLRQENGLRSPYVFLGRDGKRIRELRRSFAGACRRAGIKEFRFHDLRHTFASWLVMKGVDLKAVQELLGHKSITMTMRYAHLSQAHKKAAVNLISVTNNDHTPLQGSVSG</sequence>
<dbReference type="GO" id="GO:0015074">
    <property type="term" value="P:DNA integration"/>
    <property type="evidence" value="ECO:0007669"/>
    <property type="project" value="InterPro"/>
</dbReference>
<dbReference type="InterPro" id="IPR013762">
    <property type="entry name" value="Integrase-like_cat_sf"/>
</dbReference>
<gene>
    <name evidence="3" type="ORF">FAK_15690</name>
</gene>
<evidence type="ECO:0000256" key="1">
    <source>
        <dbReference type="ARBA" id="ARBA00023172"/>
    </source>
</evidence>
<organism evidence="3 4">
    <name type="scientific">Desulfoferula mesophila</name>
    <dbReference type="NCBI Taxonomy" id="3058419"/>
    <lineage>
        <taxon>Bacteria</taxon>
        <taxon>Pseudomonadati</taxon>
        <taxon>Thermodesulfobacteriota</taxon>
        <taxon>Desulfarculia</taxon>
        <taxon>Desulfarculales</taxon>
        <taxon>Desulfarculaceae</taxon>
        <taxon>Desulfoferula</taxon>
    </lineage>
</organism>
<dbReference type="InterPro" id="IPR002104">
    <property type="entry name" value="Integrase_catalytic"/>
</dbReference>
<dbReference type="InterPro" id="IPR050090">
    <property type="entry name" value="Tyrosine_recombinase_XerCD"/>
</dbReference>
<protein>
    <recommendedName>
        <fullName evidence="2">Tyr recombinase domain-containing protein</fullName>
    </recommendedName>
</protein>
<keyword evidence="4" id="KW-1185">Reference proteome</keyword>
<dbReference type="SUPFAM" id="SSF56349">
    <property type="entry name" value="DNA breaking-rejoining enzymes"/>
    <property type="match status" value="1"/>
</dbReference>
<dbReference type="Gene3D" id="1.10.443.10">
    <property type="entry name" value="Intergrase catalytic core"/>
    <property type="match status" value="1"/>
</dbReference>
<dbReference type="GO" id="GO:0006310">
    <property type="term" value="P:DNA recombination"/>
    <property type="evidence" value="ECO:0007669"/>
    <property type="project" value="UniProtKB-KW"/>
</dbReference>
<dbReference type="RefSeq" id="WP_338606207.1">
    <property type="nucleotide sequence ID" value="NZ_AP028679.1"/>
</dbReference>